<reference evidence="2 3" key="1">
    <citation type="submission" date="2016-10" db="EMBL/GenBank/DDBJ databases">
        <authorList>
            <person name="de Groot N.N."/>
        </authorList>
    </citation>
    <scope>NUCLEOTIDE SEQUENCE [LARGE SCALE GENOMIC DNA]</scope>
    <source>
        <strain evidence="2 3">APO</strain>
    </source>
</reference>
<protein>
    <submittedName>
        <fullName evidence="2">Fatty acid/phospholipid biosynthesis enzyme</fullName>
    </submittedName>
</protein>
<dbReference type="PIRSF" id="PIRSF036593">
    <property type="entry name" value="GrdD"/>
    <property type="match status" value="1"/>
</dbReference>
<dbReference type="NCBIfam" id="NF040747">
    <property type="entry name" value="reduct_C_alpha"/>
    <property type="match status" value="1"/>
</dbReference>
<feature type="active site" evidence="1">
    <location>
        <position position="363"/>
    </location>
</feature>
<evidence type="ECO:0000256" key="1">
    <source>
        <dbReference type="PIRSR" id="PIRSR036593-50"/>
    </source>
</evidence>
<dbReference type="InterPro" id="IPR003664">
    <property type="entry name" value="FA_synthesis"/>
</dbReference>
<dbReference type="GO" id="GO:0006633">
    <property type="term" value="P:fatty acid biosynthetic process"/>
    <property type="evidence" value="ECO:0007669"/>
    <property type="project" value="InterPro"/>
</dbReference>
<sequence>MMDRTAIKQEIGRTLLSLTESMEQGNFGPKIRVGLTTLGSELEPIHLVKGAEEAVRRSTDLEVVLIGPKVETALETVEVNEEAEMHKVMERMLDEGKIQACVTMHYNFPIGVATVGKVVTPGLGREMFVATTTGTADTQRAAAMVKNALYGIITAKAMGIEKPTVGILNLDSARQVERALNTLKSNGYEINFSESVRSDGGSIMRGNDLLTGSADVMVTDSLTGNIMMKVFSSYTTGGSYEALGAGYGPGIGEGQQRVVLILSRASGTPVVANALQYAASLVKGNVQTLMADELEKAKKAGLESILEGLQKDSKKEKATEEEIKAPPKEIVTGNISGIEVMDIDDAVQVLWKEGIYAESGMGCTGPVVMVAEDKVPKSVEILAKAGYVAGEGDVC</sequence>
<gene>
    <name evidence="2" type="ORF">SAMN05192546_10853</name>
</gene>
<keyword evidence="3" id="KW-1185">Reference proteome</keyword>
<proteinExistence type="predicted"/>
<dbReference type="InterPro" id="IPR012116">
    <property type="entry name" value="Gly_reductase_pC_asu"/>
</dbReference>
<evidence type="ECO:0000313" key="2">
    <source>
        <dbReference type="EMBL" id="SDZ07826.1"/>
    </source>
</evidence>
<dbReference type="Pfam" id="PF02504">
    <property type="entry name" value="FA_synthesis"/>
    <property type="match status" value="1"/>
</dbReference>
<organism evidence="2 3">
    <name type="scientific">Tindallia californiensis</name>
    <dbReference type="NCBI Taxonomy" id="159292"/>
    <lineage>
        <taxon>Bacteria</taxon>
        <taxon>Bacillati</taxon>
        <taxon>Bacillota</taxon>
        <taxon>Clostridia</taxon>
        <taxon>Peptostreptococcales</taxon>
        <taxon>Tindalliaceae</taxon>
        <taxon>Tindallia</taxon>
    </lineage>
</organism>
<name>A0A1H3Q361_9FIRM</name>
<dbReference type="SUPFAM" id="SSF53659">
    <property type="entry name" value="Isocitrate/Isopropylmalate dehydrogenase-like"/>
    <property type="match status" value="1"/>
</dbReference>
<accession>A0A1H3Q361</accession>
<dbReference type="STRING" id="159292.SAMN05192546_10853"/>
<dbReference type="RefSeq" id="WP_330386618.1">
    <property type="nucleotide sequence ID" value="NZ_FNPV01000008.1"/>
</dbReference>
<dbReference type="EMBL" id="FNPV01000008">
    <property type="protein sequence ID" value="SDZ07826.1"/>
    <property type="molecule type" value="Genomic_DNA"/>
</dbReference>
<evidence type="ECO:0000313" key="3">
    <source>
        <dbReference type="Proteomes" id="UP000199230"/>
    </source>
</evidence>
<dbReference type="AlphaFoldDB" id="A0A1H3Q361"/>
<dbReference type="GO" id="GO:0016747">
    <property type="term" value="F:acyltransferase activity, transferring groups other than amino-acyl groups"/>
    <property type="evidence" value="ECO:0007669"/>
    <property type="project" value="InterPro"/>
</dbReference>
<dbReference type="Proteomes" id="UP000199230">
    <property type="component" value="Unassembled WGS sequence"/>
</dbReference>
<dbReference type="Gene3D" id="3.40.718.10">
    <property type="entry name" value="Isopropylmalate Dehydrogenase"/>
    <property type="match status" value="1"/>
</dbReference>